<dbReference type="InterPro" id="IPR011659">
    <property type="entry name" value="WD40"/>
</dbReference>
<evidence type="ECO:0000259" key="4">
    <source>
        <dbReference type="Pfam" id="PF00930"/>
    </source>
</evidence>
<keyword evidence="6" id="KW-1185">Reference proteome</keyword>
<sequence length="654" mass="71926">MTPLTLTDVFALEYAAEPQISPDGRQVVYERRSYDVMSDASRSNLWQLNIDGSAHQPLLSGAVQYRQPRFSPDGERLAYLSSVEGSTQLYVRWLTSGNTARIADLTASPSSLSWSPDGHWLAFSMFTPAKPSRLAIDMPQPPKGADWADSATYIDSVRYRSDGGGYHKSGQRQIYIVPSDGGTPTQLTSGDYPHGGGLVWSADSSQIIFAGDRHSDWQMRSRQGDIFTVDITTKKISALTNHSGVESSPALSPNGKLVAYLQLPDSNMSHVNPTVFVMNVDGSDKRELTPTLDRPINKIQWSDNGKSIYLSFVDHGTTKVALVTLKGKLTTLDVELGGQSLGRPYASGDFTAADGKVVFTGADSHSPADLSVVNTRGKIKQLTQLNQDLWRQRSVAPVQSLELKSSVDGRAIDAWVALPPNFDATKRYPLILEIHGGPHAAYGANFSMEVQLMAAQGYVVVWANPRGSSSYGSEFANLIHHNYPSEDYNDLMDVVDVVQAKGYIDEEQLFVTGGSGGGTLTAWIVGKTDRFRAAVVAKPVINWMSFTLTADMYPYFSQYWMSAKPWTIADHLWQHSPLSLVGNVTTPTMLLTGEVDYRTPISETEQYYQALQLNHVDTAMVRIPGASHGITARPSNLMQKVAYILAWFDKYSEQ</sequence>
<dbReference type="KEGG" id="fes:HER31_09785"/>
<evidence type="ECO:0000259" key="3">
    <source>
        <dbReference type="Pfam" id="PF00326"/>
    </source>
</evidence>
<feature type="domain" description="Dipeptidylpeptidase IV N-terminal" evidence="4">
    <location>
        <begin position="167"/>
        <end position="258"/>
    </location>
</feature>
<dbReference type="GO" id="GO:0006508">
    <property type="term" value="P:proteolysis"/>
    <property type="evidence" value="ECO:0007669"/>
    <property type="project" value="InterPro"/>
</dbReference>
<evidence type="ECO:0000256" key="1">
    <source>
        <dbReference type="ARBA" id="ARBA00022801"/>
    </source>
</evidence>
<dbReference type="PANTHER" id="PTHR42776:SF27">
    <property type="entry name" value="DIPEPTIDYL PEPTIDASE FAMILY MEMBER 6"/>
    <property type="match status" value="1"/>
</dbReference>
<keyword evidence="2" id="KW-0720">Serine protease</keyword>
<dbReference type="Gene3D" id="2.120.10.30">
    <property type="entry name" value="TolB, C-terminal domain"/>
    <property type="match status" value="2"/>
</dbReference>
<evidence type="ECO:0000313" key="5">
    <source>
        <dbReference type="EMBL" id="QIZ78867.1"/>
    </source>
</evidence>
<dbReference type="Gene3D" id="3.40.50.1820">
    <property type="entry name" value="alpha/beta hydrolase"/>
    <property type="match status" value="1"/>
</dbReference>
<accession>A0A6H1UID2</accession>
<feature type="domain" description="Peptidase S9 prolyl oligopeptidase catalytic" evidence="3">
    <location>
        <begin position="445"/>
        <end position="652"/>
    </location>
</feature>
<proteinExistence type="predicted"/>
<dbReference type="GO" id="GO:0004252">
    <property type="term" value="F:serine-type endopeptidase activity"/>
    <property type="evidence" value="ECO:0007669"/>
    <property type="project" value="TreeGrafter"/>
</dbReference>
<dbReference type="AlphaFoldDB" id="A0A6H1UID2"/>
<dbReference type="Proteomes" id="UP000501602">
    <property type="component" value="Chromosome"/>
</dbReference>
<keyword evidence="1" id="KW-0378">Hydrolase</keyword>
<organism evidence="5 6">
    <name type="scientific">Ferrimonas lipolytica</name>
    <dbReference type="NCBI Taxonomy" id="2724191"/>
    <lineage>
        <taxon>Bacteria</taxon>
        <taxon>Pseudomonadati</taxon>
        <taxon>Pseudomonadota</taxon>
        <taxon>Gammaproteobacteria</taxon>
        <taxon>Alteromonadales</taxon>
        <taxon>Ferrimonadaceae</taxon>
        <taxon>Ferrimonas</taxon>
    </lineage>
</organism>
<dbReference type="SUPFAM" id="SSF82171">
    <property type="entry name" value="DPP6 N-terminal domain-like"/>
    <property type="match status" value="1"/>
</dbReference>
<dbReference type="EMBL" id="CP051180">
    <property type="protein sequence ID" value="QIZ78867.1"/>
    <property type="molecule type" value="Genomic_DNA"/>
</dbReference>
<dbReference type="PANTHER" id="PTHR42776">
    <property type="entry name" value="SERINE PEPTIDASE S9 FAMILY MEMBER"/>
    <property type="match status" value="1"/>
</dbReference>
<dbReference type="Pfam" id="PF00930">
    <property type="entry name" value="DPPIV_N"/>
    <property type="match status" value="1"/>
</dbReference>
<keyword evidence="2" id="KW-0645">Protease</keyword>
<gene>
    <name evidence="5" type="ORF">HER31_09785</name>
</gene>
<dbReference type="Pfam" id="PF00326">
    <property type="entry name" value="Peptidase_S9"/>
    <property type="match status" value="1"/>
</dbReference>
<dbReference type="InterPro" id="IPR001375">
    <property type="entry name" value="Peptidase_S9_cat"/>
</dbReference>
<evidence type="ECO:0000256" key="2">
    <source>
        <dbReference type="ARBA" id="ARBA00022825"/>
    </source>
</evidence>
<dbReference type="InterPro" id="IPR002469">
    <property type="entry name" value="Peptidase_S9B_N"/>
</dbReference>
<protein>
    <submittedName>
        <fullName evidence="5">S9 family peptidase</fullName>
    </submittedName>
</protein>
<reference evidence="5 6" key="1">
    <citation type="submission" date="2020-04" db="EMBL/GenBank/DDBJ databases">
        <title>Ferrimonas sp. S7 isolated from sea water.</title>
        <authorList>
            <person name="Bae S.S."/>
            <person name="Baek K."/>
        </authorList>
    </citation>
    <scope>NUCLEOTIDE SEQUENCE [LARGE SCALE GENOMIC DNA]</scope>
    <source>
        <strain evidence="5 6">S7</strain>
    </source>
</reference>
<dbReference type="InterPro" id="IPR029058">
    <property type="entry name" value="AB_hydrolase_fold"/>
</dbReference>
<name>A0A6H1UID2_9GAMM</name>
<dbReference type="Pfam" id="PF07676">
    <property type="entry name" value="PD40"/>
    <property type="match status" value="1"/>
</dbReference>
<evidence type="ECO:0000313" key="6">
    <source>
        <dbReference type="Proteomes" id="UP000501602"/>
    </source>
</evidence>
<dbReference type="SUPFAM" id="SSF53474">
    <property type="entry name" value="alpha/beta-Hydrolases"/>
    <property type="match status" value="1"/>
</dbReference>
<dbReference type="InterPro" id="IPR011042">
    <property type="entry name" value="6-blade_b-propeller_TolB-like"/>
</dbReference>